<organism evidence="9 10">
    <name type="scientific">Alkalicoccobacillus plakortidis</name>
    <dbReference type="NCBI Taxonomy" id="444060"/>
    <lineage>
        <taxon>Bacteria</taxon>
        <taxon>Bacillati</taxon>
        <taxon>Bacillota</taxon>
        <taxon>Bacilli</taxon>
        <taxon>Bacillales</taxon>
        <taxon>Bacillaceae</taxon>
        <taxon>Alkalicoccobacillus</taxon>
    </lineage>
</organism>
<accession>A0ABT0XM38</accession>
<evidence type="ECO:0000256" key="5">
    <source>
        <dbReference type="ARBA" id="ARBA00023239"/>
    </source>
</evidence>
<dbReference type="EC" id="4.2.1.1" evidence="2"/>
<sequence length="277" mass="31397">MKHTKRAFVLLIVTFLIASVGFSYPAQAAGSEGETFFYKEQTLLTPIKAEWSYEGKEGPNYWESLSSEYKACGKGTNQSPIDIETEPKSSVKELEQELEFDYNETIYSVEDNDEIFQANSFDLDNNTLTLNEEDYRLHQVALHTPSEHTIDGEEYPLEIQLVHENDDEEQLIISVLADEGKEDTVLKKVWMALPKADGVANRAVDFDATELIPELDSLYTYEGSLTTPPCTENVTWLVSDEPISLSEEQINAVQKVSSENNRPIQELNNRDIFKVIP</sequence>
<dbReference type="Proteomes" id="UP001203665">
    <property type="component" value="Unassembled WGS sequence"/>
</dbReference>
<evidence type="ECO:0000256" key="2">
    <source>
        <dbReference type="ARBA" id="ARBA00012925"/>
    </source>
</evidence>
<dbReference type="InterPro" id="IPR001148">
    <property type="entry name" value="CA_dom"/>
</dbReference>
<comment type="similarity">
    <text evidence="1">Belongs to the alpha-carbonic anhydrase family.</text>
</comment>
<proteinExistence type="inferred from homology"/>
<feature type="signal peptide" evidence="7">
    <location>
        <begin position="1"/>
        <end position="28"/>
    </location>
</feature>
<dbReference type="Gene3D" id="3.10.200.10">
    <property type="entry name" value="Alpha carbonic anhydrase"/>
    <property type="match status" value="1"/>
</dbReference>
<keyword evidence="10" id="KW-1185">Reference proteome</keyword>
<feature type="chain" id="PRO_5046388265" description="carbonic anhydrase" evidence="7">
    <location>
        <begin position="29"/>
        <end position="277"/>
    </location>
</feature>
<reference evidence="9" key="1">
    <citation type="submission" date="2022-06" db="EMBL/GenBank/DDBJ databases">
        <title>Alkalicoccobacillus porphyridii sp. nov., isolated from a marine red alga, Porphyridium purpureum and reclassification of Shouchella plakortidis and Shouchella gibsonii as Alkalicoccobacillus plakortidis comb. nov. and Alkalicoccobacillus gibsonii comb. nov.</title>
        <authorList>
            <person name="Kim K.H."/>
            <person name="Lee J.K."/>
            <person name="Han D.M."/>
            <person name="Baek J.H."/>
            <person name="Jeon C.O."/>
        </authorList>
    </citation>
    <scope>NUCLEOTIDE SEQUENCE</scope>
    <source>
        <strain evidence="9">DSM 19153</strain>
    </source>
</reference>
<dbReference type="PROSITE" id="PS51144">
    <property type="entry name" value="ALPHA_CA_2"/>
    <property type="match status" value="1"/>
</dbReference>
<evidence type="ECO:0000256" key="4">
    <source>
        <dbReference type="ARBA" id="ARBA00022833"/>
    </source>
</evidence>
<evidence type="ECO:0000256" key="7">
    <source>
        <dbReference type="SAM" id="SignalP"/>
    </source>
</evidence>
<evidence type="ECO:0000256" key="3">
    <source>
        <dbReference type="ARBA" id="ARBA00022723"/>
    </source>
</evidence>
<evidence type="ECO:0000313" key="10">
    <source>
        <dbReference type="Proteomes" id="UP001203665"/>
    </source>
</evidence>
<evidence type="ECO:0000256" key="1">
    <source>
        <dbReference type="ARBA" id="ARBA00010718"/>
    </source>
</evidence>
<evidence type="ECO:0000259" key="8">
    <source>
        <dbReference type="PROSITE" id="PS51144"/>
    </source>
</evidence>
<evidence type="ECO:0000256" key="6">
    <source>
        <dbReference type="ARBA" id="ARBA00048348"/>
    </source>
</evidence>
<dbReference type="Pfam" id="PF00194">
    <property type="entry name" value="Carb_anhydrase"/>
    <property type="match status" value="1"/>
</dbReference>
<dbReference type="PANTHER" id="PTHR18952:SF265">
    <property type="entry name" value="CARBONIC ANHYDRASE"/>
    <property type="match status" value="1"/>
</dbReference>
<dbReference type="SMART" id="SM01057">
    <property type="entry name" value="Carb_anhydrase"/>
    <property type="match status" value="1"/>
</dbReference>
<protein>
    <recommendedName>
        <fullName evidence="2">carbonic anhydrase</fullName>
        <ecNumber evidence="2">4.2.1.1</ecNumber>
    </recommendedName>
</protein>
<dbReference type="InterPro" id="IPR023561">
    <property type="entry name" value="Carbonic_anhydrase_a-class"/>
</dbReference>
<keyword evidence="3" id="KW-0479">Metal-binding</keyword>
<dbReference type="RefSeq" id="WP_251610229.1">
    <property type="nucleotide sequence ID" value="NZ_JAMQJY010000002.1"/>
</dbReference>
<dbReference type="CDD" id="cd03124">
    <property type="entry name" value="alpha_CA_prokaryotic_like"/>
    <property type="match status" value="1"/>
</dbReference>
<dbReference type="SUPFAM" id="SSF51069">
    <property type="entry name" value="Carbonic anhydrase"/>
    <property type="match status" value="1"/>
</dbReference>
<dbReference type="PANTHER" id="PTHR18952">
    <property type="entry name" value="CARBONIC ANHYDRASE"/>
    <property type="match status" value="1"/>
</dbReference>
<keyword evidence="7" id="KW-0732">Signal</keyword>
<keyword evidence="4" id="KW-0862">Zinc</keyword>
<feature type="domain" description="Alpha-carbonic anhydrase" evidence="8">
    <location>
        <begin position="49"/>
        <end position="276"/>
    </location>
</feature>
<dbReference type="InterPro" id="IPR036398">
    <property type="entry name" value="CA_dom_sf"/>
</dbReference>
<comment type="caution">
    <text evidence="9">The sequence shown here is derived from an EMBL/GenBank/DDBJ whole genome shotgun (WGS) entry which is preliminary data.</text>
</comment>
<name>A0ABT0XM38_9BACI</name>
<comment type="catalytic activity">
    <reaction evidence="6">
        <text>hydrogencarbonate + H(+) = CO2 + H2O</text>
        <dbReference type="Rhea" id="RHEA:10748"/>
        <dbReference type="ChEBI" id="CHEBI:15377"/>
        <dbReference type="ChEBI" id="CHEBI:15378"/>
        <dbReference type="ChEBI" id="CHEBI:16526"/>
        <dbReference type="ChEBI" id="CHEBI:17544"/>
        <dbReference type="EC" id="4.2.1.1"/>
    </reaction>
</comment>
<keyword evidence="5" id="KW-0456">Lyase</keyword>
<evidence type="ECO:0000313" key="9">
    <source>
        <dbReference type="EMBL" id="MCM2676973.1"/>
    </source>
</evidence>
<gene>
    <name evidence="9" type="ORF">NDM98_16995</name>
</gene>
<dbReference type="EMBL" id="JAMQJY010000002">
    <property type="protein sequence ID" value="MCM2676973.1"/>
    <property type="molecule type" value="Genomic_DNA"/>
</dbReference>
<dbReference type="InterPro" id="IPR041891">
    <property type="entry name" value="Alpha_CA_prokaryot-like"/>
</dbReference>